<dbReference type="AlphaFoldDB" id="A0AAV7YJ45"/>
<dbReference type="PROSITE" id="PS51419">
    <property type="entry name" value="RAB"/>
    <property type="match status" value="1"/>
</dbReference>
<dbReference type="InterPro" id="IPR020849">
    <property type="entry name" value="Small_GTPase_Ras-type"/>
</dbReference>
<dbReference type="InterPro" id="IPR001806">
    <property type="entry name" value="Small_GTPase"/>
</dbReference>
<dbReference type="SUPFAM" id="SSF52540">
    <property type="entry name" value="P-loop containing nucleoside triphosphate hydrolases"/>
    <property type="match status" value="1"/>
</dbReference>
<dbReference type="EMBL" id="JANTQA010000060">
    <property type="protein sequence ID" value="KAJ3428020.1"/>
    <property type="molecule type" value="Genomic_DNA"/>
</dbReference>
<name>A0AAV7YJ45_9EUKA</name>
<protein>
    <submittedName>
        <fullName evidence="3">Ras-like protein</fullName>
    </submittedName>
</protein>
<evidence type="ECO:0000313" key="4">
    <source>
        <dbReference type="Proteomes" id="UP001146793"/>
    </source>
</evidence>
<reference evidence="3" key="1">
    <citation type="submission" date="2022-08" db="EMBL/GenBank/DDBJ databases">
        <title>Novel sulphate-reducing endosymbionts in the free-living metamonad Anaeramoeba.</title>
        <authorList>
            <person name="Jerlstrom-Hultqvist J."/>
            <person name="Cepicka I."/>
            <person name="Gallot-Lavallee L."/>
            <person name="Salas-Leiva D."/>
            <person name="Curtis B.A."/>
            <person name="Zahonova K."/>
            <person name="Pipaliya S."/>
            <person name="Dacks J."/>
            <person name="Roger A.J."/>
        </authorList>
    </citation>
    <scope>NUCLEOTIDE SEQUENCE</scope>
    <source>
        <strain evidence="3">Busselton2</strain>
    </source>
</reference>
<dbReference type="SMART" id="SM00174">
    <property type="entry name" value="RHO"/>
    <property type="match status" value="1"/>
</dbReference>
<proteinExistence type="predicted"/>
<dbReference type="GO" id="GO:0016020">
    <property type="term" value="C:membrane"/>
    <property type="evidence" value="ECO:0007669"/>
    <property type="project" value="InterPro"/>
</dbReference>
<evidence type="ECO:0000256" key="2">
    <source>
        <dbReference type="ARBA" id="ARBA00023134"/>
    </source>
</evidence>
<dbReference type="InterPro" id="IPR027417">
    <property type="entry name" value="P-loop_NTPase"/>
</dbReference>
<accession>A0AAV7YJ45</accession>
<dbReference type="Pfam" id="PF00071">
    <property type="entry name" value="Ras"/>
    <property type="match status" value="1"/>
</dbReference>
<dbReference type="GO" id="GO:0005525">
    <property type="term" value="F:GTP binding"/>
    <property type="evidence" value="ECO:0007669"/>
    <property type="project" value="UniProtKB-KW"/>
</dbReference>
<dbReference type="PROSITE" id="PS51421">
    <property type="entry name" value="RAS"/>
    <property type="match status" value="1"/>
</dbReference>
<keyword evidence="1" id="KW-0547">Nucleotide-binding</keyword>
<dbReference type="Gene3D" id="3.40.50.300">
    <property type="entry name" value="P-loop containing nucleotide triphosphate hydrolases"/>
    <property type="match status" value="1"/>
</dbReference>
<dbReference type="SMART" id="SM00173">
    <property type="entry name" value="RAS"/>
    <property type="match status" value="1"/>
</dbReference>
<dbReference type="CDD" id="cd00876">
    <property type="entry name" value="Ras"/>
    <property type="match status" value="1"/>
</dbReference>
<dbReference type="NCBIfam" id="TIGR00231">
    <property type="entry name" value="small_GTP"/>
    <property type="match status" value="1"/>
</dbReference>
<dbReference type="SMART" id="SM00176">
    <property type="entry name" value="RAN"/>
    <property type="match status" value="1"/>
</dbReference>
<gene>
    <name evidence="3" type="ORF">M0812_25651</name>
</gene>
<dbReference type="FunFam" id="3.40.50.300:FF:001423">
    <property type="entry name" value="Ras family GTPase"/>
    <property type="match status" value="1"/>
</dbReference>
<keyword evidence="2" id="KW-0342">GTP-binding</keyword>
<dbReference type="InterPro" id="IPR005225">
    <property type="entry name" value="Small_GTP-bd"/>
</dbReference>
<evidence type="ECO:0000313" key="3">
    <source>
        <dbReference type="EMBL" id="KAJ3428020.1"/>
    </source>
</evidence>
<dbReference type="PROSITE" id="PS51420">
    <property type="entry name" value="RHO"/>
    <property type="match status" value="1"/>
</dbReference>
<evidence type="ECO:0000256" key="1">
    <source>
        <dbReference type="ARBA" id="ARBA00022741"/>
    </source>
</evidence>
<comment type="caution">
    <text evidence="3">The sequence shown here is derived from an EMBL/GenBank/DDBJ whole genome shotgun (WGS) entry which is preliminary data.</text>
</comment>
<organism evidence="3 4">
    <name type="scientific">Anaeramoeba flamelloides</name>
    <dbReference type="NCBI Taxonomy" id="1746091"/>
    <lineage>
        <taxon>Eukaryota</taxon>
        <taxon>Metamonada</taxon>
        <taxon>Anaeramoebidae</taxon>
        <taxon>Anaeramoeba</taxon>
    </lineage>
</organism>
<dbReference type="Proteomes" id="UP001146793">
    <property type="component" value="Unassembled WGS sequence"/>
</dbReference>
<sequence length="197" mass="22370">MSNQNKFVIVLMGDGSVGKSCLTIQYIQNRFINEYDPTVAESYNKMVIVDNIPSTLQIMDTAGQREYHYMEDDYFTKGEGFMFVFSLTSSSSLKRIKDMHSRLLQVRSAPVCVLVGNKSDLNSERQISRKEAEAIAKKKKLPYFETSANTREGVAKSFETIIRLIRNFKKKGGLKNDLKTKKVDDITDHKSGCCTII</sequence>
<dbReference type="PANTHER" id="PTHR24070">
    <property type="entry name" value="RAS, DI-RAS, AND RHEB FAMILY MEMBERS OF SMALL GTPASE SUPERFAMILY"/>
    <property type="match status" value="1"/>
</dbReference>
<dbReference type="GO" id="GO:0003924">
    <property type="term" value="F:GTPase activity"/>
    <property type="evidence" value="ECO:0007669"/>
    <property type="project" value="InterPro"/>
</dbReference>
<dbReference type="SMART" id="SM00175">
    <property type="entry name" value="RAB"/>
    <property type="match status" value="1"/>
</dbReference>
<dbReference type="GO" id="GO:0007165">
    <property type="term" value="P:signal transduction"/>
    <property type="evidence" value="ECO:0007669"/>
    <property type="project" value="InterPro"/>
</dbReference>
<dbReference type="PRINTS" id="PR00449">
    <property type="entry name" value="RASTRNSFRMNG"/>
</dbReference>